<dbReference type="Proteomes" id="UP000037035">
    <property type="component" value="Unassembled WGS sequence"/>
</dbReference>
<organism evidence="1 2">
    <name type="scientific">Puccinia sorghi</name>
    <dbReference type="NCBI Taxonomy" id="27349"/>
    <lineage>
        <taxon>Eukaryota</taxon>
        <taxon>Fungi</taxon>
        <taxon>Dikarya</taxon>
        <taxon>Basidiomycota</taxon>
        <taxon>Pucciniomycotina</taxon>
        <taxon>Pucciniomycetes</taxon>
        <taxon>Pucciniales</taxon>
        <taxon>Pucciniaceae</taxon>
        <taxon>Puccinia</taxon>
    </lineage>
</organism>
<gene>
    <name evidence="1" type="ORF">VP01_6547g2</name>
</gene>
<proteinExistence type="predicted"/>
<sequence>MLVCILFENVELSLWSTCPPNPSSLASQNSINRYTWSCLTPLNQVKVFILGSRPHPQAAHCNGLAFSQTKSCPHFCGAIQPFMNFFVLETRN</sequence>
<keyword evidence="2" id="KW-1185">Reference proteome</keyword>
<evidence type="ECO:0000313" key="2">
    <source>
        <dbReference type="Proteomes" id="UP000037035"/>
    </source>
</evidence>
<reference evidence="1 2" key="1">
    <citation type="submission" date="2015-08" db="EMBL/GenBank/DDBJ databases">
        <title>Next Generation Sequencing and Analysis of the Genome of Puccinia sorghi L Schw, the Causal Agent of Maize Common Rust.</title>
        <authorList>
            <person name="Rochi L."/>
            <person name="Burguener G."/>
            <person name="Darino M."/>
            <person name="Turjanski A."/>
            <person name="Kreff E."/>
            <person name="Dieguez M.J."/>
            <person name="Sacco F."/>
        </authorList>
    </citation>
    <scope>NUCLEOTIDE SEQUENCE [LARGE SCALE GENOMIC DNA]</scope>
    <source>
        <strain evidence="1 2">RO10H11247</strain>
    </source>
</reference>
<dbReference type="EMBL" id="LAVV01011882">
    <property type="protein sequence ID" value="KNZ47284.1"/>
    <property type="molecule type" value="Genomic_DNA"/>
</dbReference>
<dbReference type="OrthoDB" id="10031947at2759"/>
<dbReference type="SUPFAM" id="SSF52141">
    <property type="entry name" value="Uracil-DNA glycosylase-like"/>
    <property type="match status" value="1"/>
</dbReference>
<evidence type="ECO:0000313" key="1">
    <source>
        <dbReference type="EMBL" id="KNZ47284.1"/>
    </source>
</evidence>
<name>A0A0L6UFF7_9BASI</name>
<dbReference type="Gene3D" id="3.40.470.10">
    <property type="entry name" value="Uracil-DNA glycosylase-like domain"/>
    <property type="match status" value="1"/>
</dbReference>
<dbReference type="VEuPathDB" id="FungiDB:VP01_6547g2"/>
<dbReference type="AlphaFoldDB" id="A0A0L6UFF7"/>
<comment type="caution">
    <text evidence="1">The sequence shown here is derived from an EMBL/GenBank/DDBJ whole genome shotgun (WGS) entry which is preliminary data.</text>
</comment>
<protein>
    <submittedName>
        <fullName evidence="1">Uncharacterized protein</fullName>
    </submittedName>
</protein>
<dbReference type="InterPro" id="IPR036895">
    <property type="entry name" value="Uracil-DNA_glycosylase-like_sf"/>
</dbReference>
<accession>A0A0L6UFF7</accession>